<protein>
    <recommendedName>
        <fullName evidence="3">Nudix hydrolase domain-containing protein</fullName>
    </recommendedName>
</protein>
<evidence type="ECO:0000259" key="3">
    <source>
        <dbReference type="PROSITE" id="PS51462"/>
    </source>
</evidence>
<reference evidence="4 5" key="1">
    <citation type="journal article" date="2016" name="Nat. Commun.">
        <title>Thousands of microbial genomes shed light on interconnected biogeochemical processes in an aquifer system.</title>
        <authorList>
            <person name="Anantharaman K."/>
            <person name="Brown C.T."/>
            <person name="Hug L.A."/>
            <person name="Sharon I."/>
            <person name="Castelle C.J."/>
            <person name="Probst A.J."/>
            <person name="Thomas B.C."/>
            <person name="Singh A."/>
            <person name="Wilkins M.J."/>
            <person name="Karaoz U."/>
            <person name="Brodie E.L."/>
            <person name="Williams K.H."/>
            <person name="Hubbard S.S."/>
            <person name="Banfield J.F."/>
        </authorList>
    </citation>
    <scope>NUCLEOTIDE SEQUENCE [LARGE SCALE GENOMIC DNA]</scope>
</reference>
<evidence type="ECO:0000313" key="5">
    <source>
        <dbReference type="Proteomes" id="UP000177953"/>
    </source>
</evidence>
<sequence length="179" mass="20264">MTKHFKKITSEIISQNPWWLYKHDTYELPNGAVGDYYYVEKTGGAMVIPVLDDGRLVLIRQFRYLFGKYSLEFPCGGVAVGESPNEAAVRELREQTGYEAEDLIKVGTFEGLNAICKNAVHVFVAHDLEKVSELKSDSTEFFEVLYRRPDEFGDLVRQGEVWDGLTLSAWALAKDSLTS</sequence>
<dbReference type="GO" id="GO:0019693">
    <property type="term" value="P:ribose phosphate metabolic process"/>
    <property type="evidence" value="ECO:0007669"/>
    <property type="project" value="TreeGrafter"/>
</dbReference>
<dbReference type="PANTHER" id="PTHR11839:SF18">
    <property type="entry name" value="NUDIX HYDROLASE DOMAIN-CONTAINING PROTEIN"/>
    <property type="match status" value="1"/>
</dbReference>
<dbReference type="PROSITE" id="PS51462">
    <property type="entry name" value="NUDIX"/>
    <property type="match status" value="1"/>
</dbReference>
<comment type="caution">
    <text evidence="4">The sequence shown here is derived from an EMBL/GenBank/DDBJ whole genome shotgun (WGS) entry which is preliminary data.</text>
</comment>
<name>A0A1F6MGG5_9BACT</name>
<dbReference type="Gene3D" id="3.90.79.10">
    <property type="entry name" value="Nucleoside Triphosphate Pyrophosphohydrolase"/>
    <property type="match status" value="1"/>
</dbReference>
<dbReference type="GO" id="GO:0016787">
    <property type="term" value="F:hydrolase activity"/>
    <property type="evidence" value="ECO:0007669"/>
    <property type="project" value="UniProtKB-KW"/>
</dbReference>
<dbReference type="Proteomes" id="UP000177953">
    <property type="component" value="Unassembled WGS sequence"/>
</dbReference>
<feature type="domain" description="Nudix hydrolase" evidence="3">
    <location>
        <begin position="41"/>
        <end position="169"/>
    </location>
</feature>
<dbReference type="GO" id="GO:0006753">
    <property type="term" value="P:nucleoside phosphate metabolic process"/>
    <property type="evidence" value="ECO:0007669"/>
    <property type="project" value="TreeGrafter"/>
</dbReference>
<dbReference type="SUPFAM" id="SSF55811">
    <property type="entry name" value="Nudix"/>
    <property type="match status" value="1"/>
</dbReference>
<dbReference type="CDD" id="cd03424">
    <property type="entry name" value="NUDIX_ADPRase_Nudt5_UGPPase_Nudt14"/>
    <property type="match status" value="1"/>
</dbReference>
<evidence type="ECO:0000256" key="1">
    <source>
        <dbReference type="ARBA" id="ARBA00001946"/>
    </source>
</evidence>
<proteinExistence type="predicted"/>
<dbReference type="AlphaFoldDB" id="A0A1F6MGG5"/>
<organism evidence="4 5">
    <name type="scientific">Candidatus Magasanikbacteria bacterium RIFCSPHIGHO2_01_FULL_47_8</name>
    <dbReference type="NCBI Taxonomy" id="1798673"/>
    <lineage>
        <taxon>Bacteria</taxon>
        <taxon>Candidatus Magasanikiibacteriota</taxon>
    </lineage>
</organism>
<keyword evidence="2" id="KW-0378">Hydrolase</keyword>
<accession>A0A1F6MGG5</accession>
<dbReference type="InterPro" id="IPR000086">
    <property type="entry name" value="NUDIX_hydrolase_dom"/>
</dbReference>
<dbReference type="PANTHER" id="PTHR11839">
    <property type="entry name" value="UDP/ADP-SUGAR PYROPHOSPHATASE"/>
    <property type="match status" value="1"/>
</dbReference>
<dbReference type="Pfam" id="PF00293">
    <property type="entry name" value="NUDIX"/>
    <property type="match status" value="1"/>
</dbReference>
<evidence type="ECO:0000313" key="4">
    <source>
        <dbReference type="EMBL" id="OGH70618.1"/>
    </source>
</evidence>
<gene>
    <name evidence="4" type="ORF">A2754_03220</name>
</gene>
<comment type="cofactor">
    <cofactor evidence="1">
        <name>Mg(2+)</name>
        <dbReference type="ChEBI" id="CHEBI:18420"/>
    </cofactor>
</comment>
<dbReference type="InterPro" id="IPR015797">
    <property type="entry name" value="NUDIX_hydrolase-like_dom_sf"/>
</dbReference>
<dbReference type="EMBL" id="MFPU01000004">
    <property type="protein sequence ID" value="OGH70618.1"/>
    <property type="molecule type" value="Genomic_DNA"/>
</dbReference>
<evidence type="ECO:0000256" key="2">
    <source>
        <dbReference type="ARBA" id="ARBA00022801"/>
    </source>
</evidence>